<feature type="compositionally biased region" description="Acidic residues" evidence="1">
    <location>
        <begin position="140"/>
        <end position="178"/>
    </location>
</feature>
<feature type="compositionally biased region" description="Low complexity" evidence="1">
    <location>
        <begin position="750"/>
        <end position="760"/>
    </location>
</feature>
<accession>A0A4C2E236</accession>
<feature type="compositionally biased region" description="Basic and acidic residues" evidence="1">
    <location>
        <begin position="884"/>
        <end position="900"/>
    </location>
</feature>
<organism evidence="2 3">
    <name type="scientific">Zygosaccharomyces mellis</name>
    <dbReference type="NCBI Taxonomy" id="42258"/>
    <lineage>
        <taxon>Eukaryota</taxon>
        <taxon>Fungi</taxon>
        <taxon>Dikarya</taxon>
        <taxon>Ascomycota</taxon>
        <taxon>Saccharomycotina</taxon>
        <taxon>Saccharomycetes</taxon>
        <taxon>Saccharomycetales</taxon>
        <taxon>Saccharomycetaceae</taxon>
        <taxon>Zygosaccharomyces</taxon>
    </lineage>
</organism>
<feature type="compositionally biased region" description="Basic and acidic residues" evidence="1">
    <location>
        <begin position="266"/>
        <end position="276"/>
    </location>
</feature>
<feature type="region of interest" description="Disordered" evidence="1">
    <location>
        <begin position="634"/>
        <end position="705"/>
    </location>
</feature>
<feature type="compositionally biased region" description="Polar residues" evidence="1">
    <location>
        <begin position="235"/>
        <end position="245"/>
    </location>
</feature>
<feature type="compositionally biased region" description="Acidic residues" evidence="1">
    <location>
        <begin position="404"/>
        <end position="414"/>
    </location>
</feature>
<name>A0A4C2E236_9SACH</name>
<dbReference type="Pfam" id="PF10380">
    <property type="entry name" value="CRF1"/>
    <property type="match status" value="1"/>
</dbReference>
<feature type="region of interest" description="Disordered" evidence="1">
    <location>
        <begin position="750"/>
        <end position="775"/>
    </location>
</feature>
<feature type="compositionally biased region" description="Polar residues" evidence="1">
    <location>
        <begin position="290"/>
        <end position="307"/>
    </location>
</feature>
<dbReference type="GO" id="GO:0003712">
    <property type="term" value="F:transcription coregulator activity"/>
    <property type="evidence" value="ECO:0007669"/>
    <property type="project" value="InterPro"/>
</dbReference>
<feature type="compositionally biased region" description="Basic and acidic residues" evidence="1">
    <location>
        <begin position="576"/>
        <end position="593"/>
    </location>
</feature>
<feature type="region of interest" description="Disordered" evidence="1">
    <location>
        <begin position="266"/>
        <end position="307"/>
    </location>
</feature>
<dbReference type="PANTHER" id="PTHR28057">
    <property type="entry name" value="PROTEIN IFH1-RELATED"/>
    <property type="match status" value="1"/>
</dbReference>
<feature type="region of interest" description="Disordered" evidence="1">
    <location>
        <begin position="1"/>
        <end position="252"/>
    </location>
</feature>
<feature type="region of interest" description="Disordered" evidence="1">
    <location>
        <begin position="561"/>
        <end position="619"/>
    </location>
</feature>
<evidence type="ECO:0000313" key="3">
    <source>
        <dbReference type="Proteomes" id="UP000301737"/>
    </source>
</evidence>
<dbReference type="OrthoDB" id="4047468at2759"/>
<feature type="compositionally biased region" description="Acidic residues" evidence="1">
    <location>
        <begin position="277"/>
        <end position="289"/>
    </location>
</feature>
<feature type="compositionally biased region" description="Basic residues" evidence="1">
    <location>
        <begin position="474"/>
        <end position="495"/>
    </location>
</feature>
<dbReference type="PANTHER" id="PTHR28057:SF1">
    <property type="entry name" value="PROTEIN IFH1-RELATED"/>
    <property type="match status" value="1"/>
</dbReference>
<gene>
    <name evidence="2" type="ORF">ZYGM_004096</name>
</gene>
<dbReference type="EMBL" id="BIMX01000004">
    <property type="protein sequence ID" value="GCE98270.1"/>
    <property type="molecule type" value="Genomic_DNA"/>
</dbReference>
<feature type="compositionally biased region" description="Basic and acidic residues" evidence="1">
    <location>
        <begin position="198"/>
        <end position="226"/>
    </location>
</feature>
<dbReference type="InterPro" id="IPR018837">
    <property type="entry name" value="TF_CRF1/IFH1"/>
</dbReference>
<feature type="region of interest" description="Disordered" evidence="1">
    <location>
        <begin position="342"/>
        <end position="414"/>
    </location>
</feature>
<reference evidence="2 3" key="1">
    <citation type="submission" date="2019-01" db="EMBL/GenBank/DDBJ databases">
        <title>Draft Genome Sequencing of Zygosaccharomyces mellis Ca-7.</title>
        <authorList>
            <person name="Shiwa Y."/>
            <person name="Kanesaki Y."/>
            <person name="Ishige T."/>
            <person name="Mura K."/>
            <person name="Hori T."/>
            <person name="Tamura T."/>
        </authorList>
    </citation>
    <scope>NUCLEOTIDE SEQUENCE [LARGE SCALE GENOMIC DNA]</scope>
    <source>
        <strain evidence="2 3">Ca-7</strain>
    </source>
</reference>
<feature type="region of interest" description="Disordered" evidence="1">
    <location>
        <begin position="858"/>
        <end position="910"/>
    </location>
</feature>
<proteinExistence type="predicted"/>
<keyword evidence="3" id="KW-1185">Reference proteome</keyword>
<feature type="compositionally biased region" description="Basic and acidic residues" evidence="1">
    <location>
        <begin position="657"/>
        <end position="670"/>
    </location>
</feature>
<dbReference type="Proteomes" id="UP000301737">
    <property type="component" value="Unassembled WGS sequence"/>
</dbReference>
<sequence>MTEGDSSRKSPLYTGQVGKKLPGPLAKKYPQNNNLGPVARPRRFSLLYSSESSASEESDVDEKDVDLKNQQRRRSRAKSISNNAGGKRSKLIRHTSDIQEEEEEEEDHHDNNDDEGENADEDENINGSKRPVLEQAVSSEDGEVDGDGESDEDEDDDNDENSESESEGNDTSSSEEDIDFVKLQAQRKKRSMKALSALKRDGSSLGEERDSKKLATERRQPEREDVLNPAAPTAENEQAVSSTDVSDLDEETANTEALSFKFRKDDDGIRFGKADDEGSEEDIGEEVQDADNTTNNNSIEIQPEDNLNQLHVPHFSDSEDSEYNIDQDAYFNAIEDEDDLVGIENGLDPNEDEDGDVLREEENMISALQNDDDISFDGSIRESGSDPAETMSVSAAEQNKSVDENDESNDEDDEMMSVFDMPFFEDPKFASLYYCEDGSEPRLSLSTSLPLLTSDEKMVRKKRREAKRIERKERVQRRKQLKEKRNKLKKSGIKKAKSDYNDEEFMFGVFLNNDQDDSESGFNDGSLELKKKLDFDSPLRRLGSAAASDISSDDEYDNILMDIANIPSSDDSDDEMTTKNEKSHKNSEAKSDEPVESASEGLELGLGETDDELQEDSSVTNVFIDIDDLDPDSFYFHYSEDDASTSYSEMMTDDTDLDKQEKEKEGKEDVMETVTYANDESTDEDDNLPPPSSRSQNIGTKAKEVVSANVVGLKPPKLGTWETDNKPFTIIDGLSTKSLYPLIQEHQHLLEQQQRAQSQSPEYHSSHEATSANGDELTLNELLNMSELEDDDAAAPSYSQVASDWYQRPAVPLSAFRNKGVNSQEDDEFMLPANSTRRVPIGYIGSERTRRKIDKVKELQRKKNEKKRRLKKRKRLLKLKRDRQRAEKQNGMQTHEHVDADDGGASLQLPDSDFIMDRAIEDAQQENKGQMPRKDSVKSVGLAEIHEILGNDNSDLLENNVEFFENNSQEDNGAMEITDGDILASLTAPVDLNDMGRRPFWRRRQSMVEAAAENLRFTKNGLFSESALADIEGFFNNSGVTSNAFEFNETLQ</sequence>
<comment type="caution">
    <text evidence="2">The sequence shown here is derived from an EMBL/GenBank/DDBJ whole genome shotgun (WGS) entry which is preliminary data.</text>
</comment>
<evidence type="ECO:0000256" key="1">
    <source>
        <dbReference type="SAM" id="MobiDB-lite"/>
    </source>
</evidence>
<protein>
    <recommendedName>
        <fullName evidence="4">Protein IFH1</fullName>
    </recommendedName>
</protein>
<feature type="compositionally biased region" description="Basic residues" evidence="1">
    <location>
        <begin position="863"/>
        <end position="883"/>
    </location>
</feature>
<dbReference type="GO" id="GO:0060962">
    <property type="term" value="P:regulation of ribosomal protein gene transcription by RNA polymerase II"/>
    <property type="evidence" value="ECO:0007669"/>
    <property type="project" value="InterPro"/>
</dbReference>
<evidence type="ECO:0000313" key="2">
    <source>
        <dbReference type="EMBL" id="GCE98270.1"/>
    </source>
</evidence>
<feature type="compositionally biased region" description="Acidic residues" evidence="1">
    <location>
        <begin position="98"/>
        <end position="124"/>
    </location>
</feature>
<feature type="region of interest" description="Disordered" evidence="1">
    <location>
        <begin position="459"/>
        <end position="496"/>
    </location>
</feature>
<dbReference type="AlphaFoldDB" id="A0A4C2E236"/>
<feature type="compositionally biased region" description="Acidic residues" evidence="1">
    <location>
        <begin position="54"/>
        <end position="64"/>
    </location>
</feature>
<evidence type="ECO:0008006" key="4">
    <source>
        <dbReference type="Google" id="ProtNLM"/>
    </source>
</evidence>